<dbReference type="AlphaFoldDB" id="A0A1S8LYR7"/>
<dbReference type="PANTHER" id="PTHR39337:SF1">
    <property type="entry name" value="BLR5642 PROTEIN"/>
    <property type="match status" value="1"/>
</dbReference>
<dbReference type="Pfam" id="PF04343">
    <property type="entry name" value="DUF488"/>
    <property type="match status" value="1"/>
</dbReference>
<dbReference type="InterPro" id="IPR007438">
    <property type="entry name" value="DUF488"/>
</dbReference>
<sequence length="150" mass="17662">MISMYTIGFTKKSAEEFFDLLKSNNIKLVYDVRLNNSNQLAGFSKGKDLKYFLKELASIDYIHDTRFSPTKEILNDYKKKKITWSEYETKFNELLNLRKVQDIVKSELSDKLNEICFLCSEEKADKCHRRLVAEKIKGILKEKDINILHI</sequence>
<keyword evidence="2" id="KW-1185">Reference proteome</keyword>
<gene>
    <name evidence="1" type="ORF">CROST_032800</name>
</gene>
<protein>
    <submittedName>
        <fullName evidence="1">Uncharacterized protein</fullName>
    </submittedName>
</protein>
<reference evidence="1 2" key="1">
    <citation type="submission" date="2022-04" db="EMBL/GenBank/DDBJ databases">
        <title>Genome sequence of C. roseum typestrain.</title>
        <authorList>
            <person name="Poehlein A."/>
            <person name="Schoch T."/>
            <person name="Duerre P."/>
            <person name="Daniel R."/>
        </authorList>
    </citation>
    <scope>NUCLEOTIDE SEQUENCE [LARGE SCALE GENOMIC DNA]</scope>
    <source>
        <strain evidence="1 2">DSM 7320</strain>
    </source>
</reference>
<dbReference type="EMBL" id="CP096983">
    <property type="protein sequence ID" value="URZ12557.1"/>
    <property type="molecule type" value="Genomic_DNA"/>
</dbReference>
<accession>A0A1S8LYR7</accession>
<evidence type="ECO:0000313" key="2">
    <source>
        <dbReference type="Proteomes" id="UP000190951"/>
    </source>
</evidence>
<name>A0A1S8LYR7_9CLOT</name>
<organism evidence="1 2">
    <name type="scientific">Clostridium felsineum</name>
    <dbReference type="NCBI Taxonomy" id="36839"/>
    <lineage>
        <taxon>Bacteria</taxon>
        <taxon>Bacillati</taxon>
        <taxon>Bacillota</taxon>
        <taxon>Clostridia</taxon>
        <taxon>Eubacteriales</taxon>
        <taxon>Clostridiaceae</taxon>
        <taxon>Clostridium</taxon>
    </lineage>
</organism>
<evidence type="ECO:0000313" key="1">
    <source>
        <dbReference type="EMBL" id="URZ12557.1"/>
    </source>
</evidence>
<dbReference type="PANTHER" id="PTHR39337">
    <property type="entry name" value="BLR5642 PROTEIN"/>
    <property type="match status" value="1"/>
</dbReference>
<dbReference type="KEGG" id="crw:CROST_032800"/>
<dbReference type="RefSeq" id="WP_077834846.1">
    <property type="nucleotide sequence ID" value="NZ_CP096983.1"/>
</dbReference>
<dbReference type="Proteomes" id="UP000190951">
    <property type="component" value="Chromosome"/>
</dbReference>
<proteinExistence type="predicted"/>
<dbReference type="STRING" id="84029.CROST_28530"/>